<reference evidence="1" key="1">
    <citation type="submission" date="2021-08" db="EMBL/GenBank/DDBJ databases">
        <title>Complete genome sequence of Chryseobacterium sp strain PS-8.</title>
        <authorList>
            <person name="Das S.K."/>
        </authorList>
    </citation>
    <scope>NUCLEOTIDE SEQUENCE</scope>
    <source>
        <strain evidence="1">PS-8</strain>
    </source>
</reference>
<gene>
    <name evidence="1" type="ORF">H9Q08_05125</name>
</gene>
<dbReference type="RefSeq" id="WP_235130394.1">
    <property type="nucleotide sequence ID" value="NZ_JACSGT010000001.1"/>
</dbReference>
<keyword evidence="2" id="KW-1185">Reference proteome</keyword>
<proteinExistence type="predicted"/>
<dbReference type="EMBL" id="JACSGT010000001">
    <property type="protein sequence ID" value="MCF2218680.1"/>
    <property type="molecule type" value="Genomic_DNA"/>
</dbReference>
<dbReference type="Proteomes" id="UP001430374">
    <property type="component" value="Unassembled WGS sequence"/>
</dbReference>
<evidence type="ECO:0000313" key="1">
    <source>
        <dbReference type="EMBL" id="MCF2218680.1"/>
    </source>
</evidence>
<name>A0ABS9C2B8_9FLAO</name>
<organism evidence="1 2">
    <name type="scientific">Chryseobacterium indicum</name>
    <dbReference type="NCBI Taxonomy" id="2766954"/>
    <lineage>
        <taxon>Bacteria</taxon>
        <taxon>Pseudomonadati</taxon>
        <taxon>Bacteroidota</taxon>
        <taxon>Flavobacteriia</taxon>
        <taxon>Flavobacteriales</taxon>
        <taxon>Weeksellaceae</taxon>
        <taxon>Chryseobacterium group</taxon>
        <taxon>Chryseobacterium</taxon>
    </lineage>
</organism>
<protein>
    <submittedName>
        <fullName evidence="1">Uncharacterized protein</fullName>
    </submittedName>
</protein>
<accession>A0ABS9C2B8</accession>
<sequence length="69" mass="7828">MGYYFDCLVQLNYDSPIIVGTNIAPAVRPAVENKPVPTAAQERALDYYHTLIDKKIINKLSIIKTHRII</sequence>
<evidence type="ECO:0000313" key="2">
    <source>
        <dbReference type="Proteomes" id="UP001430374"/>
    </source>
</evidence>
<comment type="caution">
    <text evidence="1">The sequence shown here is derived from an EMBL/GenBank/DDBJ whole genome shotgun (WGS) entry which is preliminary data.</text>
</comment>